<dbReference type="AlphaFoldDB" id="A0A0L0W8U6"/>
<gene>
    <name evidence="2" type="primary">moeB</name>
    <name evidence="2" type="ORF">CLPU_10c00120</name>
</gene>
<keyword evidence="3" id="KW-1185">Reference proteome</keyword>
<comment type="caution">
    <text evidence="2">The sequence shown here is derived from an EMBL/GenBank/DDBJ whole genome shotgun (WGS) entry which is preliminary data.</text>
</comment>
<dbReference type="STRING" id="1503.CLPU_10c00120"/>
<sequence>MNFERYIKNLNSFSKEEIEDIYMKKVCIVGCGGLGGYTSQILARFGVGHITVVDGDVFVESNLNRQLFATEKTIGKYKVEVCKSVLEEINSSINIKTFNCMVSEVNVNDIIKNHDIVIDCLDNIETRLLLEKACYEENIPLVHGAIAGFFGQVTTIYPGDKTLEKIYKNKNKGIESKWGNPSFIPPTIASIQCCEAIKVLVGKGEVFRNKLLYVDLLNNDFEMIEIS</sequence>
<dbReference type="GO" id="GO:0061504">
    <property type="term" value="P:cyclic threonylcarbamoyladenosine biosynthetic process"/>
    <property type="evidence" value="ECO:0007669"/>
    <property type="project" value="TreeGrafter"/>
</dbReference>
<dbReference type="SUPFAM" id="SSF69572">
    <property type="entry name" value="Activating enzymes of the ubiquitin-like proteins"/>
    <property type="match status" value="1"/>
</dbReference>
<dbReference type="GO" id="GO:0061503">
    <property type="term" value="F:tRNA threonylcarbamoyladenosine dehydratase"/>
    <property type="evidence" value="ECO:0007669"/>
    <property type="project" value="TreeGrafter"/>
</dbReference>
<dbReference type="PANTHER" id="PTHR43267:SF1">
    <property type="entry name" value="TRNA THREONYLCARBAMOYLADENOSINE DEHYDRATASE"/>
    <property type="match status" value="1"/>
</dbReference>
<dbReference type="EC" id="2.7.7.80" evidence="2"/>
<dbReference type="GO" id="GO:0008641">
    <property type="term" value="F:ubiquitin-like modifier activating enzyme activity"/>
    <property type="evidence" value="ECO:0007669"/>
    <property type="project" value="InterPro"/>
</dbReference>
<organism evidence="2 3">
    <name type="scientific">Gottschalkia purinilytica</name>
    <name type="common">Clostridium purinilyticum</name>
    <dbReference type="NCBI Taxonomy" id="1503"/>
    <lineage>
        <taxon>Bacteria</taxon>
        <taxon>Bacillati</taxon>
        <taxon>Bacillota</taxon>
        <taxon>Tissierellia</taxon>
        <taxon>Tissierellales</taxon>
        <taxon>Gottschalkiaceae</taxon>
        <taxon>Gottschalkia</taxon>
    </lineage>
</organism>
<dbReference type="InterPro" id="IPR000594">
    <property type="entry name" value="ThiF_NAD_FAD-bd"/>
</dbReference>
<dbReference type="CDD" id="cd00757">
    <property type="entry name" value="ThiF_MoeB_HesA_family"/>
    <property type="match status" value="1"/>
</dbReference>
<dbReference type="GO" id="GO:0061605">
    <property type="term" value="F:molybdopterin-synthase adenylyltransferase activity"/>
    <property type="evidence" value="ECO:0007669"/>
    <property type="project" value="UniProtKB-EC"/>
</dbReference>
<dbReference type="OrthoDB" id="9804150at2"/>
<dbReference type="PANTHER" id="PTHR43267">
    <property type="entry name" value="TRNA THREONYLCARBAMOYLADENOSINE DEHYDRATASE"/>
    <property type="match status" value="1"/>
</dbReference>
<dbReference type="InterPro" id="IPR035985">
    <property type="entry name" value="Ubiquitin-activating_enz"/>
</dbReference>
<keyword evidence="2" id="KW-0548">Nucleotidyltransferase</keyword>
<accession>A0A0L0W8U6</accession>
<name>A0A0L0W8U6_GOTPU</name>
<evidence type="ECO:0000313" key="3">
    <source>
        <dbReference type="Proteomes" id="UP000037267"/>
    </source>
</evidence>
<evidence type="ECO:0000313" key="2">
    <source>
        <dbReference type="EMBL" id="KNF07958.1"/>
    </source>
</evidence>
<reference evidence="3" key="1">
    <citation type="submission" date="2015-07" db="EMBL/GenBank/DDBJ databases">
        <title>Draft genome sequence of the purine-degrading Gottschalkia purinilyticum DSM 1384 (formerly Clostridium purinilyticum).</title>
        <authorList>
            <person name="Poehlein A."/>
            <person name="Schiel-Bengelsdorf B."/>
            <person name="Bengelsdorf F.R."/>
            <person name="Daniel R."/>
            <person name="Duerre P."/>
        </authorList>
    </citation>
    <scope>NUCLEOTIDE SEQUENCE [LARGE SCALE GENOMIC DNA]</scope>
    <source>
        <strain evidence="3">DSM 1384</strain>
    </source>
</reference>
<dbReference type="InterPro" id="IPR045886">
    <property type="entry name" value="ThiF/MoeB/HesA"/>
</dbReference>
<proteinExistence type="predicted"/>
<dbReference type="Proteomes" id="UP000037267">
    <property type="component" value="Unassembled WGS sequence"/>
</dbReference>
<evidence type="ECO:0000259" key="1">
    <source>
        <dbReference type="Pfam" id="PF00899"/>
    </source>
</evidence>
<dbReference type="RefSeq" id="WP_050355610.1">
    <property type="nucleotide sequence ID" value="NZ_LGSS01000010.1"/>
</dbReference>
<keyword evidence="2" id="KW-0808">Transferase</keyword>
<dbReference type="EMBL" id="LGSS01000010">
    <property type="protein sequence ID" value="KNF07958.1"/>
    <property type="molecule type" value="Genomic_DNA"/>
</dbReference>
<protein>
    <submittedName>
        <fullName evidence="2">Molybdopterin-synthase adenylyltransferase</fullName>
        <ecNumber evidence="2">2.7.7.80</ecNumber>
    </submittedName>
</protein>
<dbReference type="Gene3D" id="3.40.50.720">
    <property type="entry name" value="NAD(P)-binding Rossmann-like Domain"/>
    <property type="match status" value="1"/>
</dbReference>
<dbReference type="Pfam" id="PF00899">
    <property type="entry name" value="ThiF"/>
    <property type="match status" value="1"/>
</dbReference>
<feature type="domain" description="THIF-type NAD/FAD binding fold" evidence="1">
    <location>
        <begin position="8"/>
        <end position="226"/>
    </location>
</feature>